<organism evidence="1 2">
    <name type="scientific">Cytobacillus oceanisediminis</name>
    <dbReference type="NCBI Taxonomy" id="665099"/>
    <lineage>
        <taxon>Bacteria</taxon>
        <taxon>Bacillati</taxon>
        <taxon>Bacillota</taxon>
        <taxon>Bacilli</taxon>
        <taxon>Bacillales</taxon>
        <taxon>Bacillaceae</taxon>
        <taxon>Cytobacillus</taxon>
    </lineage>
</organism>
<proteinExistence type="predicted"/>
<comment type="caution">
    <text evidence="1">The sequence shown here is derived from an EMBL/GenBank/DDBJ whole genome shotgun (WGS) entry which is preliminary data.</text>
</comment>
<dbReference type="Proteomes" id="UP000247150">
    <property type="component" value="Unassembled WGS sequence"/>
</dbReference>
<dbReference type="PANTHER" id="PTHR40056:SF1">
    <property type="entry name" value="DUF1836 DOMAIN-CONTAINING PROTEIN"/>
    <property type="match status" value="1"/>
</dbReference>
<dbReference type="PANTHER" id="PTHR40056">
    <property type="entry name" value="HYPOTHETICAL CYTOSOLIC PROTEIN"/>
    <property type="match status" value="1"/>
</dbReference>
<name>A0A2V2ZWZ3_9BACI</name>
<protein>
    <submittedName>
        <fullName evidence="1">Uncharacterized protein DUF1836</fullName>
    </submittedName>
</protein>
<dbReference type="AlphaFoldDB" id="A0A2V2ZWZ3"/>
<accession>A0A2V2ZWZ3</accession>
<evidence type="ECO:0000313" key="2">
    <source>
        <dbReference type="Proteomes" id="UP000247150"/>
    </source>
</evidence>
<dbReference type="InterPro" id="IPR014975">
    <property type="entry name" value="DUF1836"/>
</dbReference>
<evidence type="ECO:0000313" key="1">
    <source>
        <dbReference type="EMBL" id="PWW28944.1"/>
    </source>
</evidence>
<dbReference type="EMBL" id="QGTW01000005">
    <property type="protein sequence ID" value="PWW28944.1"/>
    <property type="molecule type" value="Genomic_DNA"/>
</dbReference>
<gene>
    <name evidence="1" type="ORF">DFO73_105181</name>
</gene>
<sequence>METSNRETQGLITLELFQLSRKSMADFLFSLKGEGDYTPKEILQNAWAAAHEKSGKSMEAFLDTKMPAIFEKLLRADLRKIGFSINEIVALGNQIEFTNLSSTAVQNWVKRDVKELIGSPQLGKKYSVDQAAMLFIVEDLKATLDFDSIRKILALLFNDLDDRTDDVIEPILFYSAYAAIFEKAHHQNIVGESMHEQIEKCIKKEALRTLENFQDLTDQQKDIVSNILVTASLTVLSAYYKSLTKKYVTATLFLNG</sequence>
<dbReference type="Pfam" id="PF08876">
    <property type="entry name" value="DUF1836"/>
    <property type="match status" value="1"/>
</dbReference>
<reference evidence="1 2" key="1">
    <citation type="submission" date="2018-05" db="EMBL/GenBank/DDBJ databases">
        <title>Freshwater and sediment microbial communities from various areas in North America, analyzing microbe dynamics in response to fracking.</title>
        <authorList>
            <person name="Lamendella R."/>
        </authorList>
    </citation>
    <scope>NUCLEOTIDE SEQUENCE [LARGE SCALE GENOMIC DNA]</scope>
    <source>
        <strain evidence="1 2">15_TX</strain>
    </source>
</reference>